<keyword evidence="2" id="KW-1133">Transmembrane helix</keyword>
<gene>
    <name evidence="3" type="ORF">UFOPK1906_01276</name>
</gene>
<evidence type="ECO:0000313" key="3">
    <source>
        <dbReference type="EMBL" id="CAB4627903.1"/>
    </source>
</evidence>
<feature type="region of interest" description="Disordered" evidence="1">
    <location>
        <begin position="1"/>
        <end position="65"/>
    </location>
</feature>
<reference evidence="3" key="1">
    <citation type="submission" date="2020-05" db="EMBL/GenBank/DDBJ databases">
        <authorList>
            <person name="Chiriac C."/>
            <person name="Salcher M."/>
            <person name="Ghai R."/>
            <person name="Kavagutti S V."/>
        </authorList>
    </citation>
    <scope>NUCLEOTIDE SEQUENCE</scope>
</reference>
<protein>
    <submittedName>
        <fullName evidence="3">Unannotated protein</fullName>
    </submittedName>
</protein>
<accession>A0A6J6IUB5</accession>
<feature type="transmembrane region" description="Helical" evidence="2">
    <location>
        <begin position="70"/>
        <end position="92"/>
    </location>
</feature>
<name>A0A6J6IUB5_9ZZZZ</name>
<feature type="compositionally biased region" description="Pro residues" evidence="1">
    <location>
        <begin position="52"/>
        <end position="61"/>
    </location>
</feature>
<keyword evidence="2" id="KW-0812">Transmembrane</keyword>
<dbReference type="EMBL" id="CAEZVC010000084">
    <property type="protein sequence ID" value="CAB4627903.1"/>
    <property type="molecule type" value="Genomic_DNA"/>
</dbReference>
<evidence type="ECO:0000256" key="2">
    <source>
        <dbReference type="SAM" id="Phobius"/>
    </source>
</evidence>
<keyword evidence="2" id="KW-0472">Membrane</keyword>
<dbReference type="AlphaFoldDB" id="A0A6J6IUB5"/>
<sequence>MSDVPLSPGWWQAGDGRWYPPPPGLTDEMPARAPTPAPDHPPYAFDASEPRPSTPLAPTPPRQRSRRRSLIIAGVAAIIVGALILSIGIAILPHSTNTASSSDPAYQMAVEDLLQSELTNLIFLETFWDGYSNFQDEMKNASNSERRAILERWLSESQTEVDQFQIDLQQIEDDYTARSYKDGSVADSIRDLAMNHYKTWQNWASQIMLIAVDWQKDRTSTLSLYGYVTEVQPALDIAIETTFKALCSTLTTTQPTDGSYTKTIDDICPNS</sequence>
<evidence type="ECO:0000256" key="1">
    <source>
        <dbReference type="SAM" id="MobiDB-lite"/>
    </source>
</evidence>
<proteinExistence type="predicted"/>
<organism evidence="3">
    <name type="scientific">freshwater metagenome</name>
    <dbReference type="NCBI Taxonomy" id="449393"/>
    <lineage>
        <taxon>unclassified sequences</taxon>
        <taxon>metagenomes</taxon>
        <taxon>ecological metagenomes</taxon>
    </lineage>
</organism>